<evidence type="ECO:0000256" key="5">
    <source>
        <dbReference type="ARBA" id="ARBA00022617"/>
    </source>
</evidence>
<keyword evidence="11 13" id="KW-0472">Membrane</keyword>
<comment type="similarity">
    <text evidence="12">Belongs to the cytochrome b561 family.</text>
</comment>
<protein>
    <submittedName>
        <fullName evidence="15">Cytochrome B</fullName>
    </submittedName>
</protein>
<keyword evidence="7" id="KW-0479">Metal-binding</keyword>
<dbReference type="InterPro" id="IPR036761">
    <property type="entry name" value="TTHA0802/YceI-like_sf"/>
</dbReference>
<dbReference type="Gene3D" id="1.20.950.20">
    <property type="entry name" value="Transmembrane di-heme cytochromes, Chain C"/>
    <property type="match status" value="1"/>
</dbReference>
<organism evidence="15 16">
    <name type="scientific">Rhodobacter xanthinilyticus</name>
    <dbReference type="NCBI Taxonomy" id="1850250"/>
    <lineage>
        <taxon>Bacteria</taxon>
        <taxon>Pseudomonadati</taxon>
        <taxon>Pseudomonadota</taxon>
        <taxon>Alphaproteobacteria</taxon>
        <taxon>Rhodobacterales</taxon>
        <taxon>Rhodobacter group</taxon>
        <taxon>Rhodobacter</taxon>
    </lineage>
</organism>
<dbReference type="GO" id="GO:0046872">
    <property type="term" value="F:metal ion binding"/>
    <property type="evidence" value="ECO:0007669"/>
    <property type="project" value="UniProtKB-KW"/>
</dbReference>
<evidence type="ECO:0000259" key="14">
    <source>
        <dbReference type="SMART" id="SM00867"/>
    </source>
</evidence>
<evidence type="ECO:0000256" key="13">
    <source>
        <dbReference type="SAM" id="Phobius"/>
    </source>
</evidence>
<dbReference type="GO" id="GO:0009055">
    <property type="term" value="F:electron transfer activity"/>
    <property type="evidence" value="ECO:0007669"/>
    <property type="project" value="InterPro"/>
</dbReference>
<dbReference type="RefSeq" id="WP_071166044.1">
    <property type="nucleotide sequence ID" value="NZ_CP017781.1"/>
</dbReference>
<feature type="transmembrane region" description="Helical" evidence="13">
    <location>
        <begin position="15"/>
        <end position="33"/>
    </location>
</feature>
<dbReference type="SMART" id="SM00867">
    <property type="entry name" value="YceI"/>
    <property type="match status" value="1"/>
</dbReference>
<keyword evidence="16" id="KW-1185">Reference proteome</keyword>
<dbReference type="AlphaFoldDB" id="A0A1D9MBQ9"/>
<name>A0A1D9MBQ9_9RHOB</name>
<dbReference type="PANTHER" id="PTHR30529">
    <property type="entry name" value="CYTOCHROME B561"/>
    <property type="match status" value="1"/>
</dbReference>
<dbReference type="InterPro" id="IPR011577">
    <property type="entry name" value="Cyt_b561_bac/Ni-Hgenase"/>
</dbReference>
<evidence type="ECO:0000256" key="6">
    <source>
        <dbReference type="ARBA" id="ARBA00022692"/>
    </source>
</evidence>
<keyword evidence="6 13" id="KW-0812">Transmembrane</keyword>
<dbReference type="EMBL" id="CP017781">
    <property type="protein sequence ID" value="AOZ69253.1"/>
    <property type="molecule type" value="Genomic_DNA"/>
</dbReference>
<keyword evidence="4" id="KW-1003">Cell membrane</keyword>
<dbReference type="STRING" id="1850250.LPB142_07910"/>
<comment type="cofactor">
    <cofactor evidence="1">
        <name>heme b</name>
        <dbReference type="ChEBI" id="CHEBI:60344"/>
    </cofactor>
</comment>
<dbReference type="InterPro" id="IPR052168">
    <property type="entry name" value="Cytochrome_b561_oxidase"/>
</dbReference>
<evidence type="ECO:0000313" key="16">
    <source>
        <dbReference type="Proteomes" id="UP000176562"/>
    </source>
</evidence>
<dbReference type="Pfam" id="PF01292">
    <property type="entry name" value="Ni_hydr_CYTB"/>
    <property type="match status" value="1"/>
</dbReference>
<feature type="transmembrane region" description="Helical" evidence="13">
    <location>
        <begin position="154"/>
        <end position="172"/>
    </location>
</feature>
<feature type="transmembrane region" description="Helical" evidence="13">
    <location>
        <begin position="53"/>
        <end position="74"/>
    </location>
</feature>
<dbReference type="InterPro" id="IPR007372">
    <property type="entry name" value="Lipid/polyisoprenoid-bd_YceI"/>
</dbReference>
<keyword evidence="8" id="KW-0249">Electron transport</keyword>
<dbReference type="KEGG" id="rhp:LPB142_07910"/>
<dbReference type="Pfam" id="PF04264">
    <property type="entry name" value="YceI"/>
    <property type="match status" value="1"/>
</dbReference>
<dbReference type="SUPFAM" id="SSF101874">
    <property type="entry name" value="YceI-like"/>
    <property type="match status" value="1"/>
</dbReference>
<gene>
    <name evidence="15" type="ORF">LPB142_07910</name>
</gene>
<dbReference type="SUPFAM" id="SSF81342">
    <property type="entry name" value="Transmembrane di-heme cytochromes"/>
    <property type="match status" value="1"/>
</dbReference>
<reference evidence="15 16" key="1">
    <citation type="submission" date="2016-10" db="EMBL/GenBank/DDBJ databases">
        <title>Rhodobacter sp. LPB0142, isolated from sea water.</title>
        <authorList>
            <person name="Kim E."/>
            <person name="Yi H."/>
        </authorList>
    </citation>
    <scope>NUCLEOTIDE SEQUENCE [LARGE SCALE GENOMIC DNA]</scope>
    <source>
        <strain evidence="15 16">LPB0142</strain>
    </source>
</reference>
<evidence type="ECO:0000256" key="8">
    <source>
        <dbReference type="ARBA" id="ARBA00022982"/>
    </source>
</evidence>
<evidence type="ECO:0000256" key="2">
    <source>
        <dbReference type="ARBA" id="ARBA00004651"/>
    </source>
</evidence>
<accession>A0A1D9MBQ9</accession>
<keyword evidence="3" id="KW-0813">Transport</keyword>
<evidence type="ECO:0000256" key="11">
    <source>
        <dbReference type="ARBA" id="ARBA00023136"/>
    </source>
</evidence>
<dbReference type="Proteomes" id="UP000176562">
    <property type="component" value="Chromosome"/>
</dbReference>
<keyword evidence="10" id="KW-0408">Iron</keyword>
<evidence type="ECO:0000313" key="15">
    <source>
        <dbReference type="EMBL" id="AOZ69253.1"/>
    </source>
</evidence>
<evidence type="ECO:0000256" key="9">
    <source>
        <dbReference type="ARBA" id="ARBA00022989"/>
    </source>
</evidence>
<dbReference type="PANTHER" id="PTHR30529:SF1">
    <property type="entry name" value="CYTOCHROME B561 HOMOLOG 2"/>
    <property type="match status" value="1"/>
</dbReference>
<evidence type="ECO:0000256" key="1">
    <source>
        <dbReference type="ARBA" id="ARBA00001970"/>
    </source>
</evidence>
<sequence>MISNTPQSYGLPARALHWLTALLILTAIGLGLYGEDLPRDAAHTDTLKTLYSLHKTIGVAAFFTALVRILWALAQPKPVPLHPERRAETFAAEAVHWALYGAMLVMPLSGWISHAAATGFAPILWPFGQGLPFVPVSETLSHTTEIVHKLSANLLYAAIALHVIGALKHVLFDRDATLARMTRGARAGAAAARHGGAAPAALAGLIWLAVIGAGVGLSGRLAPEAPAQAPAPAASAPTSAHAWTVTEGALTFTVAQMGAPVSGTLPAWTAAIDYDPETGTGTVTVEIDVTQLSLGSVTDQARGPEFFDTATHPSARFDATIRRLDGPAHDATGTLTLRGTAVPVTLPFTLEISGEAAQMTGQLILDRRAFGIGAAYGDESTVGFAVTVDVALTAQRAN</sequence>
<feature type="transmembrane region" description="Helical" evidence="13">
    <location>
        <begin position="95"/>
        <end position="125"/>
    </location>
</feature>
<evidence type="ECO:0000256" key="4">
    <source>
        <dbReference type="ARBA" id="ARBA00022475"/>
    </source>
</evidence>
<dbReference type="InterPro" id="IPR016174">
    <property type="entry name" value="Di-haem_cyt_TM"/>
</dbReference>
<evidence type="ECO:0000256" key="12">
    <source>
        <dbReference type="ARBA" id="ARBA00037975"/>
    </source>
</evidence>
<dbReference type="GO" id="GO:0005886">
    <property type="term" value="C:plasma membrane"/>
    <property type="evidence" value="ECO:0007669"/>
    <property type="project" value="UniProtKB-SubCell"/>
</dbReference>
<keyword evidence="9 13" id="KW-1133">Transmembrane helix</keyword>
<feature type="domain" description="Lipid/polyisoprenoid-binding YceI-like" evidence="14">
    <location>
        <begin position="242"/>
        <end position="395"/>
    </location>
</feature>
<proteinExistence type="inferred from homology"/>
<evidence type="ECO:0000256" key="3">
    <source>
        <dbReference type="ARBA" id="ARBA00022448"/>
    </source>
</evidence>
<evidence type="ECO:0000256" key="10">
    <source>
        <dbReference type="ARBA" id="ARBA00023004"/>
    </source>
</evidence>
<keyword evidence="5" id="KW-0349">Heme</keyword>
<evidence type="ECO:0000256" key="7">
    <source>
        <dbReference type="ARBA" id="ARBA00022723"/>
    </source>
</evidence>
<comment type="subcellular location">
    <subcellularLocation>
        <location evidence="2">Cell membrane</location>
        <topology evidence="2">Multi-pass membrane protein</topology>
    </subcellularLocation>
</comment>
<dbReference type="Gene3D" id="2.40.128.110">
    <property type="entry name" value="Lipid/polyisoprenoid-binding, YceI-like"/>
    <property type="match status" value="1"/>
</dbReference>
<dbReference type="GO" id="GO:0020037">
    <property type="term" value="F:heme binding"/>
    <property type="evidence" value="ECO:0007669"/>
    <property type="project" value="TreeGrafter"/>
</dbReference>
<dbReference type="GO" id="GO:0022904">
    <property type="term" value="P:respiratory electron transport chain"/>
    <property type="evidence" value="ECO:0007669"/>
    <property type="project" value="InterPro"/>
</dbReference>